<keyword evidence="4" id="KW-0926">Vacuole</keyword>
<dbReference type="GO" id="GO:0000326">
    <property type="term" value="C:protein storage vacuole"/>
    <property type="evidence" value="ECO:0007669"/>
    <property type="project" value="UniProtKB-SubCell"/>
</dbReference>
<feature type="domain" description="Cupin type-1" evidence="9">
    <location>
        <begin position="215"/>
        <end position="364"/>
    </location>
</feature>
<dbReference type="Pfam" id="PF00190">
    <property type="entry name" value="Cupin_1"/>
    <property type="match status" value="2"/>
</dbReference>
<dbReference type="PRINTS" id="PR00439">
    <property type="entry name" value="11SGLOBULIN"/>
</dbReference>
<evidence type="ECO:0000256" key="7">
    <source>
        <dbReference type="ARBA" id="ARBA00023129"/>
    </source>
</evidence>
<evidence type="ECO:0000256" key="5">
    <source>
        <dbReference type="ARBA" id="ARBA00022761"/>
    </source>
</evidence>
<dbReference type="GO" id="GO:0005783">
    <property type="term" value="C:endoplasmic reticulum"/>
    <property type="evidence" value="ECO:0007669"/>
    <property type="project" value="UniProtKB-SubCell"/>
</dbReference>
<evidence type="ECO:0000259" key="9">
    <source>
        <dbReference type="SMART" id="SM00835"/>
    </source>
</evidence>
<dbReference type="STRING" id="3847.I1K4A9"/>
<dbReference type="CDD" id="cd02242">
    <property type="entry name" value="cupin_11S_legumin_N"/>
    <property type="match status" value="1"/>
</dbReference>
<dbReference type="PaxDb" id="3847-GLYMA05G30300.1"/>
<reference evidence="11" key="2">
    <citation type="submission" date="2018-02" db="UniProtKB">
        <authorList>
            <consortium name="EnsemblPlants"/>
        </authorList>
    </citation>
    <scope>IDENTIFICATION</scope>
    <source>
        <strain evidence="11">Williams 82</strain>
    </source>
</reference>
<dbReference type="SMART" id="SM00835">
    <property type="entry name" value="Cupin_1"/>
    <property type="match status" value="2"/>
</dbReference>
<dbReference type="PANTHER" id="PTHR31189">
    <property type="entry name" value="OS03G0336100 PROTEIN-RELATED"/>
    <property type="match status" value="1"/>
</dbReference>
<evidence type="ECO:0000256" key="1">
    <source>
        <dbReference type="ARBA" id="ARBA00004240"/>
    </source>
</evidence>
<sequence>MSLSHIHQSPSIPFFQITGKIKPMELDLTPKTAEVLFEGDGGGYYTWWSSKVPLLAKTNVGAGRLVLQPQGFALPHYADISKVGYVLEGNDGVAGMALRNTREEVVVKLKKGDVIPVPIGSVSWWFNDGDSDLVIIFLGETSKALIPGEITYFFLTGLQGVIGGFSNELTSKIYGLDKDGVEKLIKSQSGVLIIKLDKTQPLPKPQTEITKKLVYNIDVADPENVVENAGLIKTLTEQEFPFIGDVGLSVIRVKLEPGAIKAPSYPINPTVRLIYIARGSGKIEIVDFSGKSALNTQVEAGHLLVVPQFFVVAQIAGEEGMESFSIVITTNPLFEELGGRTSIWSALSPSVQQASLNVDSEFQSLFISKIKETTNLIPPTT</sequence>
<dbReference type="CDD" id="cd02243">
    <property type="entry name" value="cupin_11S_legumin_C"/>
    <property type="match status" value="1"/>
</dbReference>
<comment type="subcellular location">
    <subcellularLocation>
        <location evidence="1">Endoplasmic reticulum</location>
    </subcellularLocation>
    <subcellularLocation>
        <location evidence="2">Protein storage vacuole</location>
    </subcellularLocation>
</comment>
<dbReference type="AlphaFoldDB" id="I1K4A9"/>
<dbReference type="GO" id="GO:0045735">
    <property type="term" value="F:nutrient reservoir activity"/>
    <property type="evidence" value="ECO:0007669"/>
    <property type="project" value="UniProtKB-KW"/>
</dbReference>
<dbReference type="EMBL" id="CM000838">
    <property type="protein sequence ID" value="KRH59173.1"/>
    <property type="molecule type" value="Genomic_DNA"/>
</dbReference>
<evidence type="ECO:0000256" key="4">
    <source>
        <dbReference type="ARBA" id="ARBA00022554"/>
    </source>
</evidence>
<dbReference type="OrthoDB" id="735591at2759"/>
<keyword evidence="5" id="KW-0758">Storage protein</keyword>
<dbReference type="eggNOG" id="ENOG502QUW2">
    <property type="taxonomic scope" value="Eukaryota"/>
</dbReference>
<evidence type="ECO:0000313" key="10">
    <source>
        <dbReference type="EMBL" id="KRH59173.1"/>
    </source>
</evidence>
<dbReference type="PANTHER" id="PTHR31189:SF45">
    <property type="entry name" value="OS09G0552500 PROTEIN"/>
    <property type="match status" value="1"/>
</dbReference>
<dbReference type="EnsemblPlants" id="KRH59173">
    <property type="protein sequence ID" value="KRH59173"/>
    <property type="gene ID" value="GLYMA_05G169200"/>
</dbReference>
<proteinExistence type="inferred from homology"/>
<evidence type="ECO:0000256" key="3">
    <source>
        <dbReference type="ARBA" id="ARBA00007178"/>
    </source>
</evidence>
<name>I1K4A9_SOYBN</name>
<feature type="domain" description="Cupin type-1" evidence="9">
    <location>
        <begin position="26"/>
        <end position="182"/>
    </location>
</feature>
<evidence type="ECO:0000256" key="8">
    <source>
        <dbReference type="ARBA" id="ARBA00023157"/>
    </source>
</evidence>
<dbReference type="InterPro" id="IPR006044">
    <property type="entry name" value="11S_seedstore_pln"/>
</dbReference>
<gene>
    <name evidence="11" type="primary">LOC100816293</name>
    <name evidence="10" type="ORF">GLYMA_05G169200</name>
</gene>
<comment type="similarity">
    <text evidence="3">Belongs to the 11S seed storage protein (globulins) family.</text>
</comment>
<evidence type="ECO:0000313" key="11">
    <source>
        <dbReference type="EnsemblPlants" id="KRH59173"/>
    </source>
</evidence>
<dbReference type="InterPro" id="IPR050253">
    <property type="entry name" value="Seed_Storage-Functional"/>
</dbReference>
<keyword evidence="8" id="KW-1015">Disulfide bond</keyword>
<evidence type="ECO:0000256" key="6">
    <source>
        <dbReference type="ARBA" id="ARBA00022824"/>
    </source>
</evidence>
<dbReference type="SUPFAM" id="SSF51182">
    <property type="entry name" value="RmlC-like cupins"/>
    <property type="match status" value="1"/>
</dbReference>
<keyword evidence="7" id="KW-0708">Seed storage protein</keyword>
<dbReference type="HOGENOM" id="CLU_026341_0_0_1"/>
<dbReference type="OMA" id="WFNDGES"/>
<dbReference type="InterPro" id="IPR006045">
    <property type="entry name" value="Cupin_1"/>
</dbReference>
<reference evidence="10" key="3">
    <citation type="submission" date="2018-07" db="EMBL/GenBank/DDBJ databases">
        <title>WGS assembly of Glycine max.</title>
        <authorList>
            <person name="Schmutz J."/>
            <person name="Cannon S."/>
            <person name="Schlueter J."/>
            <person name="Ma J."/>
            <person name="Mitros T."/>
            <person name="Nelson W."/>
            <person name="Hyten D."/>
            <person name="Song Q."/>
            <person name="Thelen J."/>
            <person name="Cheng J."/>
            <person name="Xu D."/>
            <person name="Hellsten U."/>
            <person name="May G."/>
            <person name="Yu Y."/>
            <person name="Sakurai T."/>
            <person name="Umezawa T."/>
            <person name="Bhattacharyya M."/>
            <person name="Sandhu D."/>
            <person name="Valliyodan B."/>
            <person name="Lindquist E."/>
            <person name="Peto M."/>
            <person name="Grant D."/>
            <person name="Shu S."/>
            <person name="Goodstein D."/>
            <person name="Barry K."/>
            <person name="Futrell-Griggs M."/>
            <person name="Abernathy B."/>
            <person name="Du J."/>
            <person name="Tian Z."/>
            <person name="Zhu L."/>
            <person name="Gill N."/>
            <person name="Joshi T."/>
            <person name="Libault M."/>
            <person name="Sethuraman A."/>
            <person name="Zhang X."/>
            <person name="Shinozaki K."/>
            <person name="Nguyen H."/>
            <person name="Wing R."/>
            <person name="Cregan P."/>
            <person name="Specht J."/>
            <person name="Grimwood J."/>
            <person name="Rokhsar D."/>
            <person name="Stacey G."/>
            <person name="Shoemaker R."/>
            <person name="Jackson S."/>
        </authorList>
    </citation>
    <scope>NUCLEOTIDE SEQUENCE</scope>
    <source>
        <tissue evidence="10">Callus</tissue>
    </source>
</reference>
<accession>I1K4A9</accession>
<dbReference type="SMR" id="I1K4A9"/>
<dbReference type="ExpressionAtlas" id="I1K4A9">
    <property type="expression patterns" value="baseline and differential"/>
</dbReference>
<organism evidence="11">
    <name type="scientific">Glycine max</name>
    <name type="common">Soybean</name>
    <name type="synonym">Glycine hispida</name>
    <dbReference type="NCBI Taxonomy" id="3847"/>
    <lineage>
        <taxon>Eukaryota</taxon>
        <taxon>Viridiplantae</taxon>
        <taxon>Streptophyta</taxon>
        <taxon>Embryophyta</taxon>
        <taxon>Tracheophyta</taxon>
        <taxon>Spermatophyta</taxon>
        <taxon>Magnoliopsida</taxon>
        <taxon>eudicotyledons</taxon>
        <taxon>Gunneridae</taxon>
        <taxon>Pentapetalae</taxon>
        <taxon>rosids</taxon>
        <taxon>fabids</taxon>
        <taxon>Fabales</taxon>
        <taxon>Fabaceae</taxon>
        <taxon>Papilionoideae</taxon>
        <taxon>50 kb inversion clade</taxon>
        <taxon>NPAAA clade</taxon>
        <taxon>indigoferoid/millettioid clade</taxon>
        <taxon>Phaseoleae</taxon>
        <taxon>Glycine</taxon>
        <taxon>Glycine subgen. Soja</taxon>
    </lineage>
</organism>
<reference evidence="10 11" key="1">
    <citation type="journal article" date="2010" name="Nature">
        <title>Genome sequence of the palaeopolyploid soybean.</title>
        <authorList>
            <person name="Schmutz J."/>
            <person name="Cannon S.B."/>
            <person name="Schlueter J."/>
            <person name="Ma J."/>
            <person name="Mitros T."/>
            <person name="Nelson W."/>
            <person name="Hyten D.L."/>
            <person name="Song Q."/>
            <person name="Thelen J.J."/>
            <person name="Cheng J."/>
            <person name="Xu D."/>
            <person name="Hellsten U."/>
            <person name="May G.D."/>
            <person name="Yu Y."/>
            <person name="Sakurai T."/>
            <person name="Umezawa T."/>
            <person name="Bhattacharyya M.K."/>
            <person name="Sandhu D."/>
            <person name="Valliyodan B."/>
            <person name="Lindquist E."/>
            <person name="Peto M."/>
            <person name="Grant D."/>
            <person name="Shu S."/>
            <person name="Goodstein D."/>
            <person name="Barry K."/>
            <person name="Futrell-Griggs M."/>
            <person name="Abernathy B."/>
            <person name="Du J."/>
            <person name="Tian Z."/>
            <person name="Zhu L."/>
            <person name="Gill N."/>
            <person name="Joshi T."/>
            <person name="Libault M."/>
            <person name="Sethuraman A."/>
            <person name="Zhang X.-C."/>
            <person name="Shinozaki K."/>
            <person name="Nguyen H.T."/>
            <person name="Wing R.A."/>
            <person name="Cregan P."/>
            <person name="Specht J."/>
            <person name="Grimwood J."/>
            <person name="Rokhsar D."/>
            <person name="Stacey G."/>
            <person name="Shoemaker R.C."/>
            <person name="Jackson S.A."/>
        </authorList>
    </citation>
    <scope>NUCLEOTIDE SEQUENCE [LARGE SCALE GENOMIC DNA]</scope>
    <source>
        <strain evidence="11">cv. Williams 82</strain>
        <tissue evidence="10">Callus</tissue>
    </source>
</reference>
<dbReference type="Proteomes" id="UP000008827">
    <property type="component" value="Chromosome 5"/>
</dbReference>
<dbReference type="InterPro" id="IPR011051">
    <property type="entry name" value="RmlC_Cupin_sf"/>
</dbReference>
<keyword evidence="12" id="KW-1185">Reference proteome</keyword>
<dbReference type="Gene3D" id="2.60.120.10">
    <property type="entry name" value="Jelly Rolls"/>
    <property type="match status" value="2"/>
</dbReference>
<keyword evidence="6" id="KW-0256">Endoplasmic reticulum</keyword>
<dbReference type="InterPro" id="IPR014710">
    <property type="entry name" value="RmlC-like_jellyroll"/>
</dbReference>
<protein>
    <recommendedName>
        <fullName evidence="9">Cupin type-1 domain-containing protein</fullName>
    </recommendedName>
</protein>
<evidence type="ECO:0000313" key="12">
    <source>
        <dbReference type="Proteomes" id="UP000008827"/>
    </source>
</evidence>
<evidence type="ECO:0000256" key="2">
    <source>
        <dbReference type="ARBA" id="ARBA00004558"/>
    </source>
</evidence>
<dbReference type="Gramene" id="KRH59173">
    <property type="protein sequence ID" value="KRH59173"/>
    <property type="gene ID" value="GLYMA_05G169200"/>
</dbReference>